<keyword evidence="2" id="KW-0812">Transmembrane</keyword>
<feature type="region of interest" description="Disordered" evidence="1">
    <location>
        <begin position="1"/>
        <end position="29"/>
    </location>
</feature>
<protein>
    <submittedName>
        <fullName evidence="3">Uncharacterized protein</fullName>
    </submittedName>
</protein>
<dbReference type="AlphaFoldDB" id="A0A010YQ37"/>
<comment type="caution">
    <text evidence="3">The sequence shown here is derived from an EMBL/GenBank/DDBJ whole genome shotgun (WGS) entry which is preliminary data.</text>
</comment>
<evidence type="ECO:0000313" key="4">
    <source>
        <dbReference type="Proteomes" id="UP000021053"/>
    </source>
</evidence>
<feature type="transmembrane region" description="Helical" evidence="2">
    <location>
        <begin position="343"/>
        <end position="365"/>
    </location>
</feature>
<dbReference type="Proteomes" id="UP000021053">
    <property type="component" value="Unassembled WGS sequence"/>
</dbReference>
<sequence>MLLAPTETLLSTRPDSDRKESSPMAQPIDPRQLRPRRLWYGIAVFIAVLSIALGIGGLAVSDHLMDNTYPDFQTYSGKEVSLIEVDASRDYGLYVPKNARQFCTVGSLTATPRDEEPWEFTRSGQRWVHVDTVRPNESGPYSVKCDAPTYGFGDPPPFDQYRLQAGSGLAALLGLPCLGLTICFAIALVTGLRRGRHKVRLQAARTATTPNPGPPNLGPRYLGPVGSGPALSGSALSVQPSAPPAPPMTPPPLPTVRRRPASIAVAVLMIGLLVAHSAIAAVLAVLNDSGGSGANIFTAFLAFVLGVALWQGTRVGWIIALAIGVIRLLLTGLAFLVDGDDPSGGWIFAVIGIVIGVLLVAALLLPASRDYCWGEKPGL</sequence>
<accession>A0A010YQ37</accession>
<organism evidence="3 4">
    <name type="scientific">Cryptosporangium arvum DSM 44712</name>
    <dbReference type="NCBI Taxonomy" id="927661"/>
    <lineage>
        <taxon>Bacteria</taxon>
        <taxon>Bacillati</taxon>
        <taxon>Actinomycetota</taxon>
        <taxon>Actinomycetes</taxon>
        <taxon>Cryptosporangiales</taxon>
        <taxon>Cryptosporangiaceae</taxon>
        <taxon>Cryptosporangium</taxon>
    </lineage>
</organism>
<evidence type="ECO:0000313" key="3">
    <source>
        <dbReference type="EMBL" id="EXG82280.1"/>
    </source>
</evidence>
<feature type="transmembrane region" description="Helical" evidence="2">
    <location>
        <begin position="263"/>
        <end position="286"/>
    </location>
</feature>
<keyword evidence="4" id="KW-1185">Reference proteome</keyword>
<evidence type="ECO:0000256" key="1">
    <source>
        <dbReference type="SAM" id="MobiDB-lite"/>
    </source>
</evidence>
<keyword evidence="2" id="KW-1133">Transmembrane helix</keyword>
<name>A0A010YQ37_9ACTN</name>
<feature type="transmembrane region" description="Helical" evidence="2">
    <location>
        <begin position="38"/>
        <end position="60"/>
    </location>
</feature>
<keyword evidence="2" id="KW-0472">Membrane</keyword>
<proteinExistence type="predicted"/>
<dbReference type="HOGENOM" id="CLU_729041_0_0_11"/>
<feature type="transmembrane region" description="Helical" evidence="2">
    <location>
        <begin position="317"/>
        <end position="337"/>
    </location>
</feature>
<gene>
    <name evidence="3" type="ORF">CryarDRAFT_3445</name>
</gene>
<feature type="transmembrane region" description="Helical" evidence="2">
    <location>
        <begin position="169"/>
        <end position="192"/>
    </location>
</feature>
<feature type="transmembrane region" description="Helical" evidence="2">
    <location>
        <begin position="292"/>
        <end position="310"/>
    </location>
</feature>
<evidence type="ECO:0000256" key="2">
    <source>
        <dbReference type="SAM" id="Phobius"/>
    </source>
</evidence>
<reference evidence="3 4" key="1">
    <citation type="submission" date="2013-07" db="EMBL/GenBank/DDBJ databases">
        <authorList>
            <consortium name="DOE Joint Genome Institute"/>
            <person name="Eisen J."/>
            <person name="Huntemann M."/>
            <person name="Han J."/>
            <person name="Chen A."/>
            <person name="Kyrpides N."/>
            <person name="Mavromatis K."/>
            <person name="Markowitz V."/>
            <person name="Palaniappan K."/>
            <person name="Ivanova N."/>
            <person name="Schaumberg A."/>
            <person name="Pati A."/>
            <person name="Liolios K."/>
            <person name="Nordberg H.P."/>
            <person name="Cantor M.N."/>
            <person name="Hua S.X."/>
            <person name="Woyke T."/>
        </authorList>
    </citation>
    <scope>NUCLEOTIDE SEQUENCE [LARGE SCALE GENOMIC DNA]</scope>
    <source>
        <strain evidence="3 4">DSM 44712</strain>
    </source>
</reference>
<dbReference type="EMBL" id="JFBT01000001">
    <property type="protein sequence ID" value="EXG82280.1"/>
    <property type="molecule type" value="Genomic_DNA"/>
</dbReference>